<sequence length="385" mass="41466">MCKSPGLSKSALNSRIAIVGAGLGGLTLARVLHINGIRATIYEAETSSRERDQGGLLDIHEYNGQLGLKAAGLYEKFLSLVLPGEDAKRVVDRHGNVLLDKPGSGGIARPEVDRGELRQLLIESLPADAIKWNHKVAKAKHLRDGRHQLTFSNASSVTADLVVGADGAWSRVRPLLSSAQPAYIGTTFIETKLFDGDTRHKPSAEAIGTGTLMAVEPGKAILAHRYASGSLHAYIAFNKPEAWISGIDFSNAITALQRIAAEFDDWAPQLKALITDGETRPVVRPIYALPIQHRWERIPGVTLLGDAAHLMSPFAGEGANLAIYDGAELGKAISANPDDIEAALAEYEQALFPRSEAAADQTFRNHQRFFGPHAPQSVVEIFSGH</sequence>
<dbReference type="HAMAP" id="MF_00845">
    <property type="entry name" value="TetX_monooxygenase"/>
    <property type="match status" value="1"/>
</dbReference>
<feature type="binding site" evidence="5">
    <location>
        <position position="51"/>
    </location>
    <ligand>
        <name>NADPH</name>
        <dbReference type="ChEBI" id="CHEBI:57783"/>
    </ligand>
</feature>
<organism evidence="7 8">
    <name type="scientific">Herbaspirillum lusitanum</name>
    <dbReference type="NCBI Taxonomy" id="213312"/>
    <lineage>
        <taxon>Bacteria</taxon>
        <taxon>Pseudomonadati</taxon>
        <taxon>Pseudomonadota</taxon>
        <taxon>Betaproteobacteria</taxon>
        <taxon>Burkholderiales</taxon>
        <taxon>Oxalobacteraceae</taxon>
        <taxon>Herbaspirillum</taxon>
    </lineage>
</organism>
<dbReference type="SUPFAM" id="SSF51905">
    <property type="entry name" value="FAD/NAD(P)-binding domain"/>
    <property type="match status" value="1"/>
</dbReference>
<evidence type="ECO:0000256" key="3">
    <source>
        <dbReference type="ARBA" id="ARBA00023002"/>
    </source>
</evidence>
<dbReference type="Gene3D" id="3.50.50.60">
    <property type="entry name" value="FAD/NAD(P)-binding domain"/>
    <property type="match status" value="1"/>
</dbReference>
<keyword evidence="5" id="KW-0521">NADP</keyword>
<comment type="catalytic activity">
    <reaction evidence="5">
        <text>a tetracycline + NADPH + O2 + H(+) = an 11a-hydroxytetracycline + NADP(+) + H2O</text>
        <dbReference type="Rhea" id="RHEA:61444"/>
        <dbReference type="ChEBI" id="CHEBI:15377"/>
        <dbReference type="ChEBI" id="CHEBI:15378"/>
        <dbReference type="ChEBI" id="CHEBI:15379"/>
        <dbReference type="ChEBI" id="CHEBI:57783"/>
        <dbReference type="ChEBI" id="CHEBI:58349"/>
        <dbReference type="ChEBI" id="CHEBI:144644"/>
        <dbReference type="ChEBI" id="CHEBI:144645"/>
    </reaction>
</comment>
<proteinExistence type="inferred from homology"/>
<dbReference type="Proteomes" id="UP001629246">
    <property type="component" value="Unassembled WGS sequence"/>
</dbReference>
<keyword evidence="2 5" id="KW-0274">FAD</keyword>
<dbReference type="PANTHER" id="PTHR46972:SF1">
    <property type="entry name" value="FAD DEPENDENT OXIDOREDUCTASE DOMAIN-CONTAINING PROTEIN"/>
    <property type="match status" value="1"/>
</dbReference>
<dbReference type="Pfam" id="PF01494">
    <property type="entry name" value="FAD_binding_3"/>
    <property type="match status" value="1"/>
</dbReference>
<comment type="similarity">
    <text evidence="5">Belongs to the aromatic-ring hydroxylase family. TetX subfamily.</text>
</comment>
<keyword evidence="3 5" id="KW-0560">Oxidoreductase</keyword>
<comment type="caution">
    <text evidence="7">The sequence shown here is derived from an EMBL/GenBank/DDBJ whole genome shotgun (WGS) entry which is preliminary data.</text>
</comment>
<feature type="binding site" evidence="5">
    <location>
        <position position="58"/>
    </location>
    <ligand>
        <name>FAD</name>
        <dbReference type="ChEBI" id="CHEBI:57692"/>
    </ligand>
</feature>
<evidence type="ECO:0000259" key="6">
    <source>
        <dbReference type="Pfam" id="PF01494"/>
    </source>
</evidence>
<feature type="domain" description="FAD-binding" evidence="6">
    <location>
        <begin position="16"/>
        <end position="360"/>
    </location>
</feature>
<feature type="binding site" evidence="5">
    <location>
        <position position="114"/>
    </location>
    <ligand>
        <name>FAD</name>
        <dbReference type="ChEBI" id="CHEBI:57692"/>
    </ligand>
</feature>
<gene>
    <name evidence="7" type="ORF">PQR62_11565</name>
</gene>
<dbReference type="PANTHER" id="PTHR46972">
    <property type="entry name" value="MONOOXYGENASE ASQM-RELATED"/>
    <property type="match status" value="1"/>
</dbReference>
<dbReference type="EC" id="1.14.13.-" evidence="5"/>
<feature type="binding site" evidence="5">
    <location>
        <position position="306"/>
    </location>
    <ligand>
        <name>FAD</name>
        <dbReference type="ChEBI" id="CHEBI:57692"/>
    </ligand>
</feature>
<evidence type="ECO:0000256" key="1">
    <source>
        <dbReference type="ARBA" id="ARBA00022630"/>
    </source>
</evidence>
<accession>A0ABW9A9K5</accession>
<comment type="cofactor">
    <cofactor evidence="5">
        <name>FAD</name>
        <dbReference type="ChEBI" id="CHEBI:57692"/>
    </cofactor>
</comment>
<dbReference type="InterPro" id="IPR002938">
    <property type="entry name" value="FAD-bd"/>
</dbReference>
<evidence type="ECO:0000256" key="2">
    <source>
        <dbReference type="ARBA" id="ARBA00022827"/>
    </source>
</evidence>
<keyword evidence="4 5" id="KW-0503">Monooxygenase</keyword>
<evidence type="ECO:0000256" key="4">
    <source>
        <dbReference type="ARBA" id="ARBA00023033"/>
    </source>
</evidence>
<comment type="subcellular location">
    <subcellularLocation>
        <location evidence="5">Cytoplasm</location>
    </subcellularLocation>
</comment>
<dbReference type="RefSeq" id="WP_408157992.1">
    <property type="nucleotide sequence ID" value="NZ_JAQQFM010000005.1"/>
</dbReference>
<keyword evidence="8" id="KW-1185">Reference proteome</keyword>
<reference evidence="7 8" key="1">
    <citation type="journal article" date="2024" name="Chem. Sci.">
        <title>Discovery of megapolipeptins by genome mining of a Burkholderiales bacteria collection.</title>
        <authorList>
            <person name="Paulo B.S."/>
            <person name="Recchia M.J.J."/>
            <person name="Lee S."/>
            <person name="Fergusson C.H."/>
            <person name="Romanowski S.B."/>
            <person name="Hernandez A."/>
            <person name="Krull N."/>
            <person name="Liu D.Y."/>
            <person name="Cavanagh H."/>
            <person name="Bos A."/>
            <person name="Gray C.A."/>
            <person name="Murphy B.T."/>
            <person name="Linington R.G."/>
            <person name="Eustaquio A.S."/>
        </authorList>
    </citation>
    <scope>NUCLEOTIDE SEQUENCE [LARGE SCALE GENOMIC DNA]</scope>
    <source>
        <strain evidence="7 8">RL21-008-BIB-A</strain>
    </source>
</reference>
<dbReference type="EMBL" id="JAQQFM010000005">
    <property type="protein sequence ID" value="MFL9924904.1"/>
    <property type="molecule type" value="Genomic_DNA"/>
</dbReference>
<dbReference type="InterPro" id="IPR036188">
    <property type="entry name" value="FAD/NAD-bd_sf"/>
</dbReference>
<dbReference type="InterPro" id="IPR043683">
    <property type="entry name" value="TetX_monooxygenase"/>
</dbReference>
<keyword evidence="5" id="KW-0963">Cytoplasm</keyword>
<name>A0ABW9A9K5_9BURK</name>
<keyword evidence="1 5" id="KW-0285">Flavoprotein</keyword>
<evidence type="ECO:0000313" key="7">
    <source>
        <dbReference type="EMBL" id="MFL9924904.1"/>
    </source>
</evidence>
<evidence type="ECO:0000313" key="8">
    <source>
        <dbReference type="Proteomes" id="UP001629246"/>
    </source>
</evidence>
<keyword evidence="5" id="KW-0547">Nucleotide-binding</keyword>
<evidence type="ECO:0000256" key="5">
    <source>
        <dbReference type="HAMAP-Rule" id="MF_00845"/>
    </source>
</evidence>
<dbReference type="PRINTS" id="PR00420">
    <property type="entry name" value="RNGMNOXGNASE"/>
</dbReference>
<comment type="domain">
    <text evidence="5">Consists of an N-terminal FAD-binding domain with a Rossman fold and a C-terminal substrate-binding domain.</text>
</comment>
<comment type="subunit">
    <text evidence="5">Monomer.</text>
</comment>
<protein>
    <recommendedName>
        <fullName evidence="5">Flavin-dependent monooxygenase</fullName>
    </recommendedName>
    <alternativeName>
        <fullName evidence="5">TetX monooxygenase</fullName>
        <shortName evidence="5">TetX</shortName>
        <ecNumber evidence="5">1.14.13.-</ecNumber>
    </alternativeName>
</protein>
<comment type="function">
    <text evidence="5">An FAD-requiring monooxygenase active on some tetracycline antibiotic derivatives, which leads to their inactivation. Hydroxylates carbon 11a of tetracycline and some analogs.</text>
</comment>